<comment type="caution">
    <text evidence="2">The sequence shown here is derived from an EMBL/GenBank/DDBJ whole genome shotgun (WGS) entry which is preliminary data.</text>
</comment>
<feature type="region of interest" description="Disordered" evidence="1">
    <location>
        <begin position="37"/>
        <end position="72"/>
    </location>
</feature>
<evidence type="ECO:0000256" key="1">
    <source>
        <dbReference type="SAM" id="MobiDB-lite"/>
    </source>
</evidence>
<dbReference type="Proteomes" id="UP000824219">
    <property type="component" value="Linkage Group LG03"/>
</dbReference>
<dbReference type="AlphaFoldDB" id="A0A9D3P395"/>
<reference evidence="2 3" key="1">
    <citation type="submission" date="2021-06" db="EMBL/GenBank/DDBJ databases">
        <title>Chromosome-level genome assembly of the red-tail catfish (Hemibagrus wyckioides).</title>
        <authorList>
            <person name="Shao F."/>
        </authorList>
    </citation>
    <scope>NUCLEOTIDE SEQUENCE [LARGE SCALE GENOMIC DNA]</scope>
    <source>
        <strain evidence="2">EC202008001</strain>
        <tissue evidence="2">Blood</tissue>
    </source>
</reference>
<gene>
    <name evidence="2" type="ORF">KOW79_002034</name>
</gene>
<accession>A0A9D3P395</accession>
<dbReference type="EMBL" id="JAHKSW010000003">
    <property type="protein sequence ID" value="KAG7333627.1"/>
    <property type="molecule type" value="Genomic_DNA"/>
</dbReference>
<evidence type="ECO:0000313" key="2">
    <source>
        <dbReference type="EMBL" id="KAG7333627.1"/>
    </source>
</evidence>
<organism evidence="2 3">
    <name type="scientific">Hemibagrus wyckioides</name>
    <dbReference type="NCBI Taxonomy" id="337641"/>
    <lineage>
        <taxon>Eukaryota</taxon>
        <taxon>Metazoa</taxon>
        <taxon>Chordata</taxon>
        <taxon>Craniata</taxon>
        <taxon>Vertebrata</taxon>
        <taxon>Euteleostomi</taxon>
        <taxon>Actinopterygii</taxon>
        <taxon>Neopterygii</taxon>
        <taxon>Teleostei</taxon>
        <taxon>Ostariophysi</taxon>
        <taxon>Siluriformes</taxon>
        <taxon>Bagridae</taxon>
        <taxon>Hemibagrus</taxon>
    </lineage>
</organism>
<keyword evidence="3" id="KW-1185">Reference proteome</keyword>
<name>A0A9D3P395_9TELE</name>
<sequence length="72" mass="7818">MELLRVLERELDAEGKKLDLAAQRRKPVPFPRMFGSPAAVSHSPVGADVSSVPGSPLATLQSSPDHNTFYDE</sequence>
<protein>
    <submittedName>
        <fullName evidence="2">Uncharacterized protein</fullName>
    </submittedName>
</protein>
<proteinExistence type="predicted"/>
<evidence type="ECO:0000313" key="3">
    <source>
        <dbReference type="Proteomes" id="UP000824219"/>
    </source>
</evidence>